<dbReference type="RefSeq" id="WP_218601182.1">
    <property type="nucleotide sequence ID" value="NZ_JADQDJ010000013.1"/>
</dbReference>
<dbReference type="Pfam" id="PF01522">
    <property type="entry name" value="Polysacc_deac_1"/>
    <property type="match status" value="1"/>
</dbReference>
<reference evidence="2 3" key="1">
    <citation type="submission" date="2020-11" db="EMBL/GenBank/DDBJ databases">
        <title>Pseudonocardia abyssalis sp. nov. and Pseudonocardia oceani sp. nov., description and phylogenomic analysis of two novel actinomycetes isolated from the deep Southern Ocean.</title>
        <authorList>
            <person name="Parra J."/>
        </authorList>
    </citation>
    <scope>NUCLEOTIDE SEQUENCE [LARGE SCALE GENOMIC DNA]</scope>
    <source>
        <strain evidence="2 3">KRD-168</strain>
    </source>
</reference>
<organism evidence="2 3">
    <name type="scientific">Pseudonocardia abyssalis</name>
    <dbReference type="NCBI Taxonomy" id="2792008"/>
    <lineage>
        <taxon>Bacteria</taxon>
        <taxon>Bacillati</taxon>
        <taxon>Actinomycetota</taxon>
        <taxon>Actinomycetes</taxon>
        <taxon>Pseudonocardiales</taxon>
        <taxon>Pseudonocardiaceae</taxon>
        <taxon>Pseudonocardia</taxon>
    </lineage>
</organism>
<dbReference type="PROSITE" id="PS51677">
    <property type="entry name" value="NODB"/>
    <property type="match status" value="1"/>
</dbReference>
<dbReference type="EMBL" id="JADQDK010000001">
    <property type="protein sequence ID" value="MBW0138497.1"/>
    <property type="molecule type" value="Genomic_DNA"/>
</dbReference>
<name>A0ABS6V276_9PSEU</name>
<evidence type="ECO:0000259" key="1">
    <source>
        <dbReference type="PROSITE" id="PS51677"/>
    </source>
</evidence>
<feature type="domain" description="NodB homology" evidence="1">
    <location>
        <begin position="40"/>
        <end position="292"/>
    </location>
</feature>
<evidence type="ECO:0000313" key="2">
    <source>
        <dbReference type="EMBL" id="MBW0138497.1"/>
    </source>
</evidence>
<keyword evidence="3" id="KW-1185">Reference proteome</keyword>
<dbReference type="PANTHER" id="PTHR47561:SF1">
    <property type="entry name" value="POLYSACCHARIDE DEACETYLASE FAMILY PROTEIN (AFU_ORTHOLOGUE AFUA_6G05030)"/>
    <property type="match status" value="1"/>
</dbReference>
<accession>A0ABS6V276</accession>
<comment type="caution">
    <text evidence="2">The sequence shown here is derived from an EMBL/GenBank/DDBJ whole genome shotgun (WGS) entry which is preliminary data.</text>
</comment>
<dbReference type="PANTHER" id="PTHR47561">
    <property type="entry name" value="POLYSACCHARIDE DEACETYLASE FAMILY PROTEIN (AFU_ORTHOLOGUE AFUA_6G05030)"/>
    <property type="match status" value="1"/>
</dbReference>
<gene>
    <name evidence="2" type="ORF">I4I81_30155</name>
</gene>
<proteinExistence type="predicted"/>
<dbReference type="InterPro" id="IPR002509">
    <property type="entry name" value="NODB_dom"/>
</dbReference>
<sequence>MNDPIDVPSAADGRRWPGDAVAAVSVTMDNMGEAYELESNLWPSGMPIGNHFSVFRSLPPMLEILQSYNVQVTYFVEAWNTDVYPDTIKDVAARGHEIGLHGFRHEAWAALDPEREEELLDVSVRRFRELGINIRGFRPPGGGLNTGTRELLAGHGIDYTSPAGEHVVAADDHVFLPFRWRWIDAYCYFEPLEEMRKADGRPPGLIDPQGFEEIMEACIGEVIESGGYASLLFHPFLHDDADRLAAMRRIVERISTDSRLWCAPCGEVAEWVRGRPGMFDEDPGLTTQSWMR</sequence>
<protein>
    <submittedName>
        <fullName evidence="2">Polysaccharide deacetylase family protein</fullName>
    </submittedName>
</protein>
<dbReference type="Proteomes" id="UP000694287">
    <property type="component" value="Unassembled WGS sequence"/>
</dbReference>
<evidence type="ECO:0000313" key="3">
    <source>
        <dbReference type="Proteomes" id="UP000694287"/>
    </source>
</evidence>